<name>A0ACC2VHQ3_9TREE</name>
<dbReference type="Proteomes" id="UP001227268">
    <property type="component" value="Unassembled WGS sequence"/>
</dbReference>
<gene>
    <name evidence="1" type="ORF">QFC21_004244</name>
</gene>
<keyword evidence="2" id="KW-1185">Reference proteome</keyword>
<accession>A0ACC2VHQ3</accession>
<organism evidence="1 2">
    <name type="scientific">Naganishia friedmannii</name>
    <dbReference type="NCBI Taxonomy" id="89922"/>
    <lineage>
        <taxon>Eukaryota</taxon>
        <taxon>Fungi</taxon>
        <taxon>Dikarya</taxon>
        <taxon>Basidiomycota</taxon>
        <taxon>Agaricomycotina</taxon>
        <taxon>Tremellomycetes</taxon>
        <taxon>Filobasidiales</taxon>
        <taxon>Filobasidiaceae</taxon>
        <taxon>Naganishia</taxon>
    </lineage>
</organism>
<comment type="caution">
    <text evidence="1">The sequence shown here is derived from an EMBL/GenBank/DDBJ whole genome shotgun (WGS) entry which is preliminary data.</text>
</comment>
<evidence type="ECO:0000313" key="2">
    <source>
        <dbReference type="Proteomes" id="UP001227268"/>
    </source>
</evidence>
<dbReference type="EMBL" id="JASBWT010000014">
    <property type="protein sequence ID" value="KAJ9098598.1"/>
    <property type="molecule type" value="Genomic_DNA"/>
</dbReference>
<proteinExistence type="predicted"/>
<evidence type="ECO:0000313" key="1">
    <source>
        <dbReference type="EMBL" id="KAJ9098598.1"/>
    </source>
</evidence>
<protein>
    <submittedName>
        <fullName evidence="1">Uncharacterized protein</fullName>
    </submittedName>
</protein>
<sequence>MSNAIFLSPSERAYIQTGLAHSTEPTRQDNRLLEAIRPIQISQGDAPQANGSARVVLGGKGGTEVVVGIKLDVVNAADVGEEADQEREGKESWRAKIEVDVYFQPNVHASIISSSSASVPFVLFTAVRAAFASLLVPKTKFVGWESAVPDQKNRTAMDMEVDAMESKTDRFGLEFGGGEGGITGAVRAAKTGGAAGRRKGKGKTTTNAKGKVVQVSGPGDEWDLEDYGGGDEGEGDLLDLPVRLGLPVCITLNLIPDSKRFFLDATTPEELACPSRLQLFFSSSPKPSTEINTASLGSDDLEVCGIRIEGGEGLELTRLPTLLQVGERIAKHMLADLNASMNDDI</sequence>
<reference evidence="1" key="1">
    <citation type="submission" date="2023-04" db="EMBL/GenBank/DDBJ databases">
        <title>Draft Genome sequencing of Naganishia species isolated from polar environments using Oxford Nanopore Technology.</title>
        <authorList>
            <person name="Leo P."/>
            <person name="Venkateswaran K."/>
        </authorList>
    </citation>
    <scope>NUCLEOTIDE SEQUENCE</scope>
    <source>
        <strain evidence="1">MNA-CCFEE 5423</strain>
    </source>
</reference>